<keyword evidence="2" id="KW-0489">Methyltransferase</keyword>
<evidence type="ECO:0000259" key="1">
    <source>
        <dbReference type="Pfam" id="PF08242"/>
    </source>
</evidence>
<dbReference type="Proteomes" id="UP001597478">
    <property type="component" value="Unassembled WGS sequence"/>
</dbReference>
<dbReference type="InterPro" id="IPR029063">
    <property type="entry name" value="SAM-dependent_MTases_sf"/>
</dbReference>
<organism evidence="2 3">
    <name type="scientific">Prauserella oleivorans</name>
    <dbReference type="NCBI Taxonomy" id="1478153"/>
    <lineage>
        <taxon>Bacteria</taxon>
        <taxon>Bacillati</taxon>
        <taxon>Actinomycetota</taxon>
        <taxon>Actinomycetes</taxon>
        <taxon>Pseudonocardiales</taxon>
        <taxon>Pseudonocardiaceae</taxon>
        <taxon>Prauserella</taxon>
    </lineage>
</organism>
<keyword evidence="3" id="KW-1185">Reference proteome</keyword>
<dbReference type="RefSeq" id="WP_377387876.1">
    <property type="nucleotide sequence ID" value="NZ_JBHSAN010000009.1"/>
</dbReference>
<evidence type="ECO:0000313" key="3">
    <source>
        <dbReference type="Proteomes" id="UP001597478"/>
    </source>
</evidence>
<comment type="caution">
    <text evidence="2">The sequence shown here is derived from an EMBL/GenBank/DDBJ whole genome shotgun (WGS) entry which is preliminary data.</text>
</comment>
<sequence>MSAHTHDDVDWAARLTAMRRLDDLERDTLESVAARITTDLPSGGTVVDVGSGAGGMSAALAGALRAHGGGTVFLVDAVDELLAAAREAAQASGGPDVRVEAVVADAGTQPLDELVPPADLVWASAVVHHLPDQQRAVDRLAAALRPGGLLAIAEGGLDTRCLPWDLGLGRPGLEQRLNANRDDWFEQMRATMPDAVRMPYGWNTALARAGLADITSFSYLLDHPAPADERVRDFAVERLTWLSEMADEKLDDEDRDAVRRLLDPESPDYIGNRDDLYLLNARTVHIGRRT</sequence>
<dbReference type="Gene3D" id="3.40.50.150">
    <property type="entry name" value="Vaccinia Virus protein VP39"/>
    <property type="match status" value="1"/>
</dbReference>
<name>A0ABW5W957_9PSEU</name>
<reference evidence="3" key="1">
    <citation type="journal article" date="2019" name="Int. J. Syst. Evol. Microbiol.">
        <title>The Global Catalogue of Microorganisms (GCM) 10K type strain sequencing project: providing services to taxonomists for standard genome sequencing and annotation.</title>
        <authorList>
            <consortium name="The Broad Institute Genomics Platform"/>
            <consortium name="The Broad Institute Genome Sequencing Center for Infectious Disease"/>
            <person name="Wu L."/>
            <person name="Ma J."/>
        </authorList>
    </citation>
    <scope>NUCLEOTIDE SEQUENCE [LARGE SCALE GENOMIC DNA]</scope>
    <source>
        <strain evidence="3">IBRC-M 10906</strain>
    </source>
</reference>
<dbReference type="CDD" id="cd02440">
    <property type="entry name" value="AdoMet_MTases"/>
    <property type="match status" value="1"/>
</dbReference>
<dbReference type="GO" id="GO:0008168">
    <property type="term" value="F:methyltransferase activity"/>
    <property type="evidence" value="ECO:0007669"/>
    <property type="project" value="UniProtKB-KW"/>
</dbReference>
<dbReference type="Pfam" id="PF08242">
    <property type="entry name" value="Methyltransf_12"/>
    <property type="match status" value="1"/>
</dbReference>
<evidence type="ECO:0000313" key="2">
    <source>
        <dbReference type="EMBL" id="MFD2800488.1"/>
    </source>
</evidence>
<keyword evidence="2" id="KW-0808">Transferase</keyword>
<accession>A0ABW5W957</accession>
<dbReference type="InterPro" id="IPR013217">
    <property type="entry name" value="Methyltransf_12"/>
</dbReference>
<protein>
    <submittedName>
        <fullName evidence="2">Class I SAM-dependent methyltransferase</fullName>
    </submittedName>
</protein>
<dbReference type="GO" id="GO:0032259">
    <property type="term" value="P:methylation"/>
    <property type="evidence" value="ECO:0007669"/>
    <property type="project" value="UniProtKB-KW"/>
</dbReference>
<gene>
    <name evidence="2" type="ORF">ACFS2C_13890</name>
</gene>
<dbReference type="SUPFAM" id="SSF53335">
    <property type="entry name" value="S-adenosyl-L-methionine-dependent methyltransferases"/>
    <property type="match status" value="1"/>
</dbReference>
<proteinExistence type="predicted"/>
<dbReference type="EMBL" id="JBHUOF010000018">
    <property type="protein sequence ID" value="MFD2800488.1"/>
    <property type="molecule type" value="Genomic_DNA"/>
</dbReference>
<feature type="domain" description="Methyltransferase type 12" evidence="1">
    <location>
        <begin position="47"/>
        <end position="150"/>
    </location>
</feature>
<dbReference type="PANTHER" id="PTHR43861:SF1">
    <property type="entry name" value="TRANS-ACONITATE 2-METHYLTRANSFERASE"/>
    <property type="match status" value="1"/>
</dbReference>
<dbReference type="PANTHER" id="PTHR43861">
    <property type="entry name" value="TRANS-ACONITATE 2-METHYLTRANSFERASE-RELATED"/>
    <property type="match status" value="1"/>
</dbReference>